<dbReference type="PROSITE" id="PS00704">
    <property type="entry name" value="PROK_CO2_ANHYDRASE_1"/>
    <property type="match status" value="1"/>
</dbReference>
<name>A0AA37QHJ2_9BACT</name>
<sequence>MENYRRLIENNRRWVAELTAADPGYFSNLAIKQEPQFLFIGCSDSRVPAELLTGTHPGELFVHRNVANLVLPSDLNAMSVLQYAIEALRVEHVIVTGHFECGGVRAALGDTTNGLVDHWLSHVRNVVRWNQRELDAITDERARFDRVVELNVLEQIYHLSETPVVQKAWRKGRRPMLHGLVYDIREGYLRELVTGIDSEEAAERLSSRRAPTAAAV</sequence>
<dbReference type="RefSeq" id="WP_284351030.1">
    <property type="nucleotide sequence ID" value="NZ_BRXS01000004.1"/>
</dbReference>
<protein>
    <recommendedName>
        <fullName evidence="7">Carbonic anhydrase</fullName>
        <ecNumber evidence="7">4.2.1.1</ecNumber>
    </recommendedName>
    <alternativeName>
        <fullName evidence="7">Carbonate dehydratase</fullName>
    </alternativeName>
</protein>
<dbReference type="CDD" id="cd00883">
    <property type="entry name" value="beta_CA_cladeA"/>
    <property type="match status" value="1"/>
</dbReference>
<dbReference type="InterPro" id="IPR001765">
    <property type="entry name" value="Carbonic_anhydrase"/>
</dbReference>
<dbReference type="SMART" id="SM00947">
    <property type="entry name" value="Pro_CA"/>
    <property type="match status" value="1"/>
</dbReference>
<evidence type="ECO:0000256" key="3">
    <source>
        <dbReference type="ARBA" id="ARBA00022833"/>
    </source>
</evidence>
<dbReference type="EC" id="4.2.1.1" evidence="7"/>
<evidence type="ECO:0000256" key="6">
    <source>
        <dbReference type="PIRSR" id="PIRSR601765-1"/>
    </source>
</evidence>
<feature type="binding site" evidence="6">
    <location>
        <position position="42"/>
    </location>
    <ligand>
        <name>Zn(2+)</name>
        <dbReference type="ChEBI" id="CHEBI:29105"/>
    </ligand>
</feature>
<comment type="caution">
    <text evidence="8">The sequence shown here is derived from an EMBL/GenBank/DDBJ whole genome shotgun (WGS) entry which is preliminary data.</text>
</comment>
<evidence type="ECO:0000313" key="8">
    <source>
        <dbReference type="EMBL" id="GLC26580.1"/>
    </source>
</evidence>
<evidence type="ECO:0000256" key="7">
    <source>
        <dbReference type="RuleBase" id="RU003956"/>
    </source>
</evidence>
<keyword evidence="2 6" id="KW-0479">Metal-binding</keyword>
<evidence type="ECO:0000256" key="4">
    <source>
        <dbReference type="ARBA" id="ARBA00023239"/>
    </source>
</evidence>
<keyword evidence="9" id="KW-1185">Reference proteome</keyword>
<dbReference type="PANTHER" id="PTHR11002:SF76">
    <property type="entry name" value="CARBONIC ANHYDRASE"/>
    <property type="match status" value="1"/>
</dbReference>
<dbReference type="FunFam" id="3.40.1050.10:FF:000001">
    <property type="entry name" value="Carbonic anhydrase"/>
    <property type="match status" value="1"/>
</dbReference>
<evidence type="ECO:0000313" key="9">
    <source>
        <dbReference type="Proteomes" id="UP001161325"/>
    </source>
</evidence>
<keyword evidence="4 7" id="KW-0456">Lyase</keyword>
<keyword evidence="3 6" id="KW-0862">Zinc</keyword>
<gene>
    <name evidence="8" type="ORF">rosag_30930</name>
</gene>
<comment type="similarity">
    <text evidence="1 7">Belongs to the beta-class carbonic anhydrase family.</text>
</comment>
<dbReference type="PROSITE" id="PS00705">
    <property type="entry name" value="PROK_CO2_ANHYDRASE_2"/>
    <property type="match status" value="1"/>
</dbReference>
<feature type="binding site" evidence="6">
    <location>
        <position position="44"/>
    </location>
    <ligand>
        <name>Zn(2+)</name>
        <dbReference type="ChEBI" id="CHEBI:29105"/>
    </ligand>
</feature>
<feature type="binding site" evidence="6">
    <location>
        <position position="101"/>
    </location>
    <ligand>
        <name>Zn(2+)</name>
        <dbReference type="ChEBI" id="CHEBI:29105"/>
    </ligand>
</feature>
<comment type="function">
    <text evidence="7">Reversible hydration of carbon dioxide.</text>
</comment>
<comment type="cofactor">
    <cofactor evidence="6">
        <name>Zn(2+)</name>
        <dbReference type="ChEBI" id="CHEBI:29105"/>
    </cofactor>
    <text evidence="6">Binds 1 zinc ion per subunit.</text>
</comment>
<dbReference type="EMBL" id="BRXS01000004">
    <property type="protein sequence ID" value="GLC26580.1"/>
    <property type="molecule type" value="Genomic_DNA"/>
</dbReference>
<dbReference type="GO" id="GO:0015976">
    <property type="term" value="P:carbon utilization"/>
    <property type="evidence" value="ECO:0007669"/>
    <property type="project" value="InterPro"/>
</dbReference>
<dbReference type="GO" id="GO:0008270">
    <property type="term" value="F:zinc ion binding"/>
    <property type="evidence" value="ECO:0007669"/>
    <property type="project" value="UniProtKB-UniRule"/>
</dbReference>
<dbReference type="SUPFAM" id="SSF53056">
    <property type="entry name" value="beta-carbonic anhydrase, cab"/>
    <property type="match status" value="1"/>
</dbReference>
<comment type="catalytic activity">
    <reaction evidence="5 7">
        <text>hydrogencarbonate + H(+) = CO2 + H2O</text>
        <dbReference type="Rhea" id="RHEA:10748"/>
        <dbReference type="ChEBI" id="CHEBI:15377"/>
        <dbReference type="ChEBI" id="CHEBI:15378"/>
        <dbReference type="ChEBI" id="CHEBI:16526"/>
        <dbReference type="ChEBI" id="CHEBI:17544"/>
        <dbReference type="EC" id="4.2.1.1"/>
    </reaction>
</comment>
<dbReference type="PANTHER" id="PTHR11002">
    <property type="entry name" value="CARBONIC ANHYDRASE"/>
    <property type="match status" value="1"/>
</dbReference>
<dbReference type="Pfam" id="PF00484">
    <property type="entry name" value="Pro_CA"/>
    <property type="match status" value="1"/>
</dbReference>
<dbReference type="InterPro" id="IPR015892">
    <property type="entry name" value="Carbonic_anhydrase_CS"/>
</dbReference>
<dbReference type="AlphaFoldDB" id="A0AA37QHJ2"/>
<feature type="binding site" evidence="6">
    <location>
        <position position="98"/>
    </location>
    <ligand>
        <name>Zn(2+)</name>
        <dbReference type="ChEBI" id="CHEBI:29105"/>
    </ligand>
</feature>
<organism evidence="8 9">
    <name type="scientific">Roseisolibacter agri</name>
    <dbReference type="NCBI Taxonomy" id="2014610"/>
    <lineage>
        <taxon>Bacteria</taxon>
        <taxon>Pseudomonadati</taxon>
        <taxon>Gemmatimonadota</taxon>
        <taxon>Gemmatimonadia</taxon>
        <taxon>Gemmatimonadales</taxon>
        <taxon>Gemmatimonadaceae</taxon>
        <taxon>Roseisolibacter</taxon>
    </lineage>
</organism>
<evidence type="ECO:0000256" key="1">
    <source>
        <dbReference type="ARBA" id="ARBA00006217"/>
    </source>
</evidence>
<evidence type="ECO:0000256" key="5">
    <source>
        <dbReference type="ARBA" id="ARBA00048348"/>
    </source>
</evidence>
<dbReference type="GO" id="GO:0004089">
    <property type="term" value="F:carbonate dehydratase activity"/>
    <property type="evidence" value="ECO:0007669"/>
    <property type="project" value="UniProtKB-UniRule"/>
</dbReference>
<accession>A0AA37QHJ2</accession>
<proteinExistence type="inferred from homology"/>
<dbReference type="InterPro" id="IPR036874">
    <property type="entry name" value="Carbonic_anhydrase_sf"/>
</dbReference>
<evidence type="ECO:0000256" key="2">
    <source>
        <dbReference type="ARBA" id="ARBA00022723"/>
    </source>
</evidence>
<dbReference type="Gene3D" id="3.40.1050.10">
    <property type="entry name" value="Carbonic anhydrase"/>
    <property type="match status" value="1"/>
</dbReference>
<reference evidence="8" key="1">
    <citation type="submission" date="2022-08" db="EMBL/GenBank/DDBJ databases">
        <title>Draft genome sequencing of Roseisolibacter agri AW1220.</title>
        <authorList>
            <person name="Tobiishi Y."/>
            <person name="Tonouchi A."/>
        </authorList>
    </citation>
    <scope>NUCLEOTIDE SEQUENCE</scope>
    <source>
        <strain evidence="8">AW1220</strain>
    </source>
</reference>
<dbReference type="Proteomes" id="UP001161325">
    <property type="component" value="Unassembled WGS sequence"/>
</dbReference>